<keyword evidence="3" id="KW-1185">Reference proteome</keyword>
<organism evidence="2 3">
    <name type="scientific">Rhodocollybia butyracea</name>
    <dbReference type="NCBI Taxonomy" id="206335"/>
    <lineage>
        <taxon>Eukaryota</taxon>
        <taxon>Fungi</taxon>
        <taxon>Dikarya</taxon>
        <taxon>Basidiomycota</taxon>
        <taxon>Agaricomycotina</taxon>
        <taxon>Agaricomycetes</taxon>
        <taxon>Agaricomycetidae</taxon>
        <taxon>Agaricales</taxon>
        <taxon>Marasmiineae</taxon>
        <taxon>Omphalotaceae</taxon>
        <taxon>Rhodocollybia</taxon>
    </lineage>
</organism>
<dbReference type="AlphaFoldDB" id="A0A9P5PA94"/>
<name>A0A9P5PA94_9AGAR</name>
<accession>A0A9P5PA94</accession>
<comment type="caution">
    <text evidence="2">The sequence shown here is derived from an EMBL/GenBank/DDBJ whole genome shotgun (WGS) entry which is preliminary data.</text>
</comment>
<feature type="region of interest" description="Disordered" evidence="1">
    <location>
        <begin position="1"/>
        <end position="23"/>
    </location>
</feature>
<evidence type="ECO:0000256" key="1">
    <source>
        <dbReference type="SAM" id="MobiDB-lite"/>
    </source>
</evidence>
<dbReference type="EMBL" id="JADNRY010000324">
    <property type="protein sequence ID" value="KAF9059112.1"/>
    <property type="molecule type" value="Genomic_DNA"/>
</dbReference>
<sequence>MVDEHHAQNMKENNFARENPGTKKGSDYYLALMSLSAATANISNNAPPAGVVPNSTLTVPNHSLPTSISPNGTSLVGIAPEHSATSPVLSNAPTHLEGIAPEYPSLTSLAPRDATSVAVVPNSPLGVAPEPSLSTSPILTNTPMVGVFANTSSNITPLGGIARSMSLVLSSASLAGVVPNTPPNIPNSAPSGGVILNSTPLEGSSGISTLPKPKQRAKGSKLPEVVSEDVASLDKEWPVTELPGWVQKFYVVFRGLGHKVVGLLQALSKV</sequence>
<dbReference type="Proteomes" id="UP000772434">
    <property type="component" value="Unassembled WGS sequence"/>
</dbReference>
<proteinExistence type="predicted"/>
<gene>
    <name evidence="2" type="ORF">BDP27DRAFT_522794</name>
</gene>
<protein>
    <submittedName>
        <fullName evidence="2">Uncharacterized protein</fullName>
    </submittedName>
</protein>
<reference evidence="2" key="1">
    <citation type="submission" date="2020-11" db="EMBL/GenBank/DDBJ databases">
        <authorList>
            <consortium name="DOE Joint Genome Institute"/>
            <person name="Ahrendt S."/>
            <person name="Riley R."/>
            <person name="Andreopoulos W."/>
            <person name="Labutti K."/>
            <person name="Pangilinan J."/>
            <person name="Ruiz-Duenas F.J."/>
            <person name="Barrasa J.M."/>
            <person name="Sanchez-Garcia M."/>
            <person name="Camarero S."/>
            <person name="Miyauchi S."/>
            <person name="Serrano A."/>
            <person name="Linde D."/>
            <person name="Babiker R."/>
            <person name="Drula E."/>
            <person name="Ayuso-Fernandez I."/>
            <person name="Pacheco R."/>
            <person name="Padilla G."/>
            <person name="Ferreira P."/>
            <person name="Barriuso J."/>
            <person name="Kellner H."/>
            <person name="Castanera R."/>
            <person name="Alfaro M."/>
            <person name="Ramirez L."/>
            <person name="Pisabarro A.G."/>
            <person name="Kuo A."/>
            <person name="Tritt A."/>
            <person name="Lipzen A."/>
            <person name="He G."/>
            <person name="Yan M."/>
            <person name="Ng V."/>
            <person name="Cullen D."/>
            <person name="Martin F."/>
            <person name="Rosso M.-N."/>
            <person name="Henrissat B."/>
            <person name="Hibbett D."/>
            <person name="Martinez A.T."/>
            <person name="Grigoriev I.V."/>
        </authorList>
    </citation>
    <scope>NUCLEOTIDE SEQUENCE</scope>
    <source>
        <strain evidence="2">AH 40177</strain>
    </source>
</reference>
<evidence type="ECO:0000313" key="3">
    <source>
        <dbReference type="Proteomes" id="UP000772434"/>
    </source>
</evidence>
<evidence type="ECO:0000313" key="2">
    <source>
        <dbReference type="EMBL" id="KAF9059112.1"/>
    </source>
</evidence>